<evidence type="ECO:0000313" key="1">
    <source>
        <dbReference type="EMBL" id="KFF15267.1"/>
    </source>
</evidence>
<comment type="caution">
    <text evidence="1">The sequence shown here is derived from an EMBL/GenBank/DDBJ whole genome shotgun (WGS) entry which is preliminary data.</text>
</comment>
<dbReference type="STRING" id="991.IW20_15025"/>
<reference evidence="2 4" key="2">
    <citation type="submission" date="2016-11" db="EMBL/GenBank/DDBJ databases">
        <title>Whole genomes of Flavobacteriaceae.</title>
        <authorList>
            <person name="Stine C."/>
            <person name="Li C."/>
            <person name="Tadesse D."/>
        </authorList>
    </citation>
    <scope>NUCLEOTIDE SEQUENCE [LARGE SCALE GENOMIC DNA]</scope>
    <source>
        <strain evidence="2 4">ATCC 29551</strain>
    </source>
</reference>
<evidence type="ECO:0000313" key="3">
    <source>
        <dbReference type="Proteomes" id="UP000028712"/>
    </source>
</evidence>
<evidence type="ECO:0000313" key="4">
    <source>
        <dbReference type="Proteomes" id="UP000198424"/>
    </source>
</evidence>
<organism evidence="1 3">
    <name type="scientific">Flavobacterium hydatis</name>
    <name type="common">Cytophaga aquatilis</name>
    <dbReference type="NCBI Taxonomy" id="991"/>
    <lineage>
        <taxon>Bacteria</taxon>
        <taxon>Pseudomonadati</taxon>
        <taxon>Bacteroidota</taxon>
        <taxon>Flavobacteriia</taxon>
        <taxon>Flavobacteriales</taxon>
        <taxon>Flavobacteriaceae</taxon>
        <taxon>Flavobacterium</taxon>
    </lineage>
</organism>
<dbReference type="Proteomes" id="UP000198424">
    <property type="component" value="Unassembled WGS sequence"/>
</dbReference>
<protein>
    <submittedName>
        <fullName evidence="1">Uncharacterized protein</fullName>
    </submittedName>
</protein>
<proteinExistence type="predicted"/>
<dbReference type="eggNOG" id="COG4886">
    <property type="taxonomic scope" value="Bacteria"/>
</dbReference>
<dbReference type="RefSeq" id="WP_035623716.1">
    <property type="nucleotide sequence ID" value="NZ_JBEWQG010000015.1"/>
</dbReference>
<name>A0A086AF03_FLAHY</name>
<reference evidence="1 3" key="1">
    <citation type="submission" date="2014-07" db="EMBL/GenBank/DDBJ databases">
        <title>Genome of Flavobacterium hydatis DSM 2063.</title>
        <authorList>
            <person name="Pipes S.E."/>
            <person name="Stropko S.J."/>
            <person name="Newman J.D."/>
        </authorList>
    </citation>
    <scope>NUCLEOTIDE SEQUENCE [LARGE SCALE GENOMIC DNA]</scope>
    <source>
        <strain evidence="1 3">DSM 2063</strain>
    </source>
</reference>
<accession>A0A086AF03</accession>
<gene>
    <name evidence="2" type="ORF">B0A62_14465</name>
    <name evidence="1" type="ORF">IW20_15025</name>
</gene>
<evidence type="ECO:0000313" key="2">
    <source>
        <dbReference type="EMBL" id="OXA93035.1"/>
    </source>
</evidence>
<dbReference type="EMBL" id="MUGY01000018">
    <property type="protein sequence ID" value="OXA93035.1"/>
    <property type="molecule type" value="Genomic_DNA"/>
</dbReference>
<keyword evidence="4" id="KW-1185">Reference proteome</keyword>
<sequence length="152" mass="17584">MTKEDFKINLEKALDGLIDFTQEMVINKLPHDYKFIIKTNCSYDGNELENDEEIYPDDKIDESNSINPATKLTAIDYLWRNGKVPQWINVQVSSCDSNFSYITLECCGRYSAFLNHKDGPFRGLGPSIPYRYYDPISEKLLQKVDLNEIKQA</sequence>
<dbReference type="AlphaFoldDB" id="A0A086AF03"/>
<dbReference type="EMBL" id="JPRM01000023">
    <property type="protein sequence ID" value="KFF15267.1"/>
    <property type="molecule type" value="Genomic_DNA"/>
</dbReference>
<dbReference type="Proteomes" id="UP000028712">
    <property type="component" value="Unassembled WGS sequence"/>
</dbReference>
<dbReference type="OrthoDB" id="1352315at2"/>